<protein>
    <submittedName>
        <fullName evidence="1">NB-ARC domain-containing protein</fullName>
    </submittedName>
</protein>
<dbReference type="PRINTS" id="PR00364">
    <property type="entry name" value="DISEASERSIST"/>
</dbReference>
<dbReference type="Gene3D" id="1.25.40.10">
    <property type="entry name" value="Tetratricopeptide repeat domain"/>
    <property type="match status" value="1"/>
</dbReference>
<evidence type="ECO:0000313" key="2">
    <source>
        <dbReference type="Proteomes" id="UP000198797"/>
    </source>
</evidence>
<dbReference type="SUPFAM" id="SSF48452">
    <property type="entry name" value="TPR-like"/>
    <property type="match status" value="2"/>
</dbReference>
<dbReference type="AlphaFoldDB" id="A0A1C4UM35"/>
<dbReference type="GO" id="GO:0043531">
    <property type="term" value="F:ADP binding"/>
    <property type="evidence" value="ECO:0007669"/>
    <property type="project" value="InterPro"/>
</dbReference>
<sequence length="737" mass="81541">MRSAPCRPVDSWVDGVMSDDRGRVDNDFSGRSGAVIQAGLIQGNVNLRTVTETPLPSPRQLPPATKGFIDREVHIQQLDSLLDEVELITDKSQLPVVTISTISGSAGVGKTALAVHWAHRVRQRFPDGDLYINLRGYDAVPPLTPHEALDGFLRAMDVPAEKVPRDLHDRTALYRSLTTGRRMLILLDNAATAEQVRPLLPAAPSCMVIITSRSRLSGLTVRDGAIRAVLEVLSRQDAIRLLGVTIGTERVDRQPDVVARLIELCSYLPLALRIVADRARLDEERPLAELVEELTAEESRLDALAVEEDDLSAVRTVFSWSYQALSAETARMFRLVGLHPGADIALDAAARLTAHAPSVARRHLDSLVGLHLLTRSGPHRFRLHDLLRLYAMERATFDESPEAVHAARERLLRRYLHHTYAAYRAILPQGRPLPDVDIPPDATLDDALRWCEHERLNLLDVIRAAPEWGHHRLGWQIALASMAFFERRSYWKAWIDSHLAGLVCARHLGDRRAEGWLLLSLGDAWWDRGDLDEAGRCYAGSLHAAREVGDAWTTGYALRGCGLVDEDRGDFPEATRYAQEALRTFRQLGEERGTGLALMSLGNAQRGAGRFAEALVSYDDATTVFARLGNRWSQGLVALHRGQTLLHTGEPEQALAAVTSAAALFRELGDRRHAALARAYEGDAHLRLHQPHAAREALADALLTLLELDDPLAADVQRRLAAIDHDDTSTDQGERDG</sequence>
<keyword evidence="2" id="KW-1185">Reference proteome</keyword>
<dbReference type="EMBL" id="FMCU01000001">
    <property type="protein sequence ID" value="SCE72727.1"/>
    <property type="molecule type" value="Genomic_DNA"/>
</dbReference>
<dbReference type="SUPFAM" id="SSF52540">
    <property type="entry name" value="P-loop containing nucleoside triphosphate hydrolases"/>
    <property type="match status" value="1"/>
</dbReference>
<dbReference type="Proteomes" id="UP000198797">
    <property type="component" value="Unassembled WGS sequence"/>
</dbReference>
<dbReference type="SMART" id="SM00028">
    <property type="entry name" value="TPR"/>
    <property type="match status" value="4"/>
</dbReference>
<organism evidence="1 2">
    <name type="scientific">Micromonospora matsumotoense</name>
    <dbReference type="NCBI Taxonomy" id="121616"/>
    <lineage>
        <taxon>Bacteria</taxon>
        <taxon>Bacillati</taxon>
        <taxon>Actinomycetota</taxon>
        <taxon>Actinomycetes</taxon>
        <taxon>Micromonosporales</taxon>
        <taxon>Micromonosporaceae</taxon>
        <taxon>Micromonospora</taxon>
    </lineage>
</organism>
<gene>
    <name evidence="1" type="ORF">GA0070216_101605</name>
</gene>
<reference evidence="2" key="1">
    <citation type="submission" date="2016-06" db="EMBL/GenBank/DDBJ databases">
        <authorList>
            <person name="Varghese N."/>
            <person name="Submissions Spin"/>
        </authorList>
    </citation>
    <scope>NUCLEOTIDE SEQUENCE [LARGE SCALE GENOMIC DNA]</scope>
    <source>
        <strain evidence="2">DSM 44100</strain>
    </source>
</reference>
<evidence type="ECO:0000313" key="1">
    <source>
        <dbReference type="EMBL" id="SCE72727.1"/>
    </source>
</evidence>
<dbReference type="InterPro" id="IPR027417">
    <property type="entry name" value="P-loop_NTPase"/>
</dbReference>
<dbReference type="OrthoDB" id="7628974at2"/>
<dbReference type="InterPro" id="IPR011990">
    <property type="entry name" value="TPR-like_helical_dom_sf"/>
</dbReference>
<accession>A0A1C4UM35</accession>
<dbReference type="STRING" id="121616.GA0070216_101605"/>
<dbReference type="PANTHER" id="PTHR47691:SF3">
    <property type="entry name" value="HTH-TYPE TRANSCRIPTIONAL REGULATOR RV0890C-RELATED"/>
    <property type="match status" value="1"/>
</dbReference>
<dbReference type="InterPro" id="IPR019734">
    <property type="entry name" value="TPR_rpt"/>
</dbReference>
<proteinExistence type="predicted"/>
<dbReference type="PANTHER" id="PTHR47691">
    <property type="entry name" value="REGULATOR-RELATED"/>
    <property type="match status" value="1"/>
</dbReference>
<dbReference type="Gene3D" id="3.40.50.300">
    <property type="entry name" value="P-loop containing nucleotide triphosphate hydrolases"/>
    <property type="match status" value="1"/>
</dbReference>
<name>A0A1C4UM35_9ACTN</name>